<name>A0AAD4SNU5_9MAGN</name>
<accession>A0AAD4SNU5</accession>
<evidence type="ECO:0000313" key="1">
    <source>
        <dbReference type="EMBL" id="KAI3912920.1"/>
    </source>
</evidence>
<dbReference type="AlphaFoldDB" id="A0AAD4SNU5"/>
<organism evidence="1 2">
    <name type="scientific">Papaver atlanticum</name>
    <dbReference type="NCBI Taxonomy" id="357466"/>
    <lineage>
        <taxon>Eukaryota</taxon>
        <taxon>Viridiplantae</taxon>
        <taxon>Streptophyta</taxon>
        <taxon>Embryophyta</taxon>
        <taxon>Tracheophyta</taxon>
        <taxon>Spermatophyta</taxon>
        <taxon>Magnoliopsida</taxon>
        <taxon>Ranunculales</taxon>
        <taxon>Papaveraceae</taxon>
        <taxon>Papaveroideae</taxon>
        <taxon>Papaver</taxon>
    </lineage>
</organism>
<proteinExistence type="predicted"/>
<sequence length="62" mass="7271">GKAKERKKKWTGFFPPDLPLKPYNGVVSSFRFAPEILYIISNRRLGISYYHYGSFGCFKHRT</sequence>
<gene>
    <name evidence="1" type="ORF">MKW98_008332</name>
</gene>
<feature type="non-terminal residue" evidence="1">
    <location>
        <position position="1"/>
    </location>
</feature>
<protein>
    <submittedName>
        <fullName evidence="1">Uncharacterized protein</fullName>
    </submittedName>
</protein>
<keyword evidence="2" id="KW-1185">Reference proteome</keyword>
<comment type="caution">
    <text evidence="1">The sequence shown here is derived from an EMBL/GenBank/DDBJ whole genome shotgun (WGS) entry which is preliminary data.</text>
</comment>
<evidence type="ECO:0000313" key="2">
    <source>
        <dbReference type="Proteomes" id="UP001202328"/>
    </source>
</evidence>
<dbReference type="EMBL" id="JAJJMB010009593">
    <property type="protein sequence ID" value="KAI3912920.1"/>
    <property type="molecule type" value="Genomic_DNA"/>
</dbReference>
<reference evidence="1" key="1">
    <citation type="submission" date="2022-04" db="EMBL/GenBank/DDBJ databases">
        <title>A functionally conserved STORR gene fusion in Papaver species that diverged 16.8 million years ago.</title>
        <authorList>
            <person name="Catania T."/>
        </authorList>
    </citation>
    <scope>NUCLEOTIDE SEQUENCE</scope>
    <source>
        <strain evidence="1">S-188037</strain>
    </source>
</reference>
<dbReference type="Proteomes" id="UP001202328">
    <property type="component" value="Unassembled WGS sequence"/>
</dbReference>